<evidence type="ECO:0000313" key="4">
    <source>
        <dbReference type="Proteomes" id="UP001347796"/>
    </source>
</evidence>
<comment type="caution">
    <text evidence="3">The sequence shown here is derived from an EMBL/GenBank/DDBJ whole genome shotgun (WGS) entry which is preliminary data.</text>
</comment>
<dbReference type="Proteomes" id="UP001347796">
    <property type="component" value="Unassembled WGS sequence"/>
</dbReference>
<dbReference type="Gene3D" id="1.10.8.270">
    <property type="entry name" value="putative rabgap domain of human tbc1 domain family member 14 like domains"/>
    <property type="match status" value="1"/>
</dbReference>
<dbReference type="Gene3D" id="1.10.472.80">
    <property type="entry name" value="Ypt/Rab-GAP domain of gyp1p, domain 3"/>
    <property type="match status" value="1"/>
</dbReference>
<feature type="region of interest" description="Disordered" evidence="1">
    <location>
        <begin position="68"/>
        <end position="111"/>
    </location>
</feature>
<keyword evidence="4" id="KW-1185">Reference proteome</keyword>
<evidence type="ECO:0000313" key="3">
    <source>
        <dbReference type="EMBL" id="KAK6185697.1"/>
    </source>
</evidence>
<reference evidence="3 4" key="1">
    <citation type="submission" date="2024-01" db="EMBL/GenBank/DDBJ databases">
        <title>The genome of the rayed Mediterranean limpet Patella caerulea (Linnaeus, 1758).</title>
        <authorList>
            <person name="Anh-Thu Weber A."/>
            <person name="Halstead-Nussloch G."/>
        </authorList>
    </citation>
    <scope>NUCLEOTIDE SEQUENCE [LARGE SCALE GENOMIC DNA]</scope>
    <source>
        <strain evidence="3">AATW-2023a</strain>
        <tissue evidence="3">Whole specimen</tissue>
    </source>
</reference>
<name>A0AAN8PUB8_PATCE</name>
<dbReference type="PANTHER" id="PTHR47219">
    <property type="entry name" value="RAB GTPASE-ACTIVATING PROTEIN 1-LIKE"/>
    <property type="match status" value="1"/>
</dbReference>
<dbReference type="Pfam" id="PF00566">
    <property type="entry name" value="RabGAP-TBC"/>
    <property type="match status" value="1"/>
</dbReference>
<protein>
    <recommendedName>
        <fullName evidence="2">Rab-GAP TBC domain-containing protein</fullName>
    </recommendedName>
</protein>
<dbReference type="InterPro" id="IPR050302">
    <property type="entry name" value="Rab_GAP_TBC_domain"/>
</dbReference>
<dbReference type="FunFam" id="1.10.472.80:FF:000006">
    <property type="entry name" value="TBC1 domain family member 14"/>
    <property type="match status" value="1"/>
</dbReference>
<feature type="domain" description="Rab-GAP TBC" evidence="2">
    <location>
        <begin position="174"/>
        <end position="384"/>
    </location>
</feature>
<dbReference type="GO" id="GO:0005096">
    <property type="term" value="F:GTPase activator activity"/>
    <property type="evidence" value="ECO:0007669"/>
    <property type="project" value="TreeGrafter"/>
</dbReference>
<dbReference type="Gene3D" id="1.10.10.750">
    <property type="entry name" value="Ypt/Rab-GAP domain of gyp1p, domain 1"/>
    <property type="match status" value="1"/>
</dbReference>
<feature type="compositionally biased region" description="Basic and acidic residues" evidence="1">
    <location>
        <begin position="99"/>
        <end position="110"/>
    </location>
</feature>
<dbReference type="GO" id="GO:0031410">
    <property type="term" value="C:cytoplasmic vesicle"/>
    <property type="evidence" value="ECO:0007669"/>
    <property type="project" value="UniProtKB-ARBA"/>
</dbReference>
<dbReference type="PANTHER" id="PTHR47219:SF15">
    <property type="entry name" value="TBC1 DOMAIN FAMILY MEMBER 12 ISOFORM X1"/>
    <property type="match status" value="1"/>
</dbReference>
<feature type="region of interest" description="Disordered" evidence="1">
    <location>
        <begin position="27"/>
        <end position="53"/>
    </location>
</feature>
<organism evidence="3 4">
    <name type="scientific">Patella caerulea</name>
    <name type="common">Rayed Mediterranean limpet</name>
    <dbReference type="NCBI Taxonomy" id="87958"/>
    <lineage>
        <taxon>Eukaryota</taxon>
        <taxon>Metazoa</taxon>
        <taxon>Spiralia</taxon>
        <taxon>Lophotrochozoa</taxon>
        <taxon>Mollusca</taxon>
        <taxon>Gastropoda</taxon>
        <taxon>Patellogastropoda</taxon>
        <taxon>Patelloidea</taxon>
        <taxon>Patellidae</taxon>
        <taxon>Patella</taxon>
    </lineage>
</organism>
<dbReference type="PROSITE" id="PS50086">
    <property type="entry name" value="TBC_RABGAP"/>
    <property type="match status" value="1"/>
</dbReference>
<evidence type="ECO:0000256" key="1">
    <source>
        <dbReference type="SAM" id="MobiDB-lite"/>
    </source>
</evidence>
<dbReference type="FunFam" id="1.10.10.750:FF:000005">
    <property type="entry name" value="TBC1 domain family member 14"/>
    <property type="match status" value="1"/>
</dbReference>
<sequence length="455" mass="52989">MSILAENTEIKRTLHIIKQNIFSRKNKDATDLSPPGWKLFGQVPPKPSTEKEPSQISLEYHAKLRANQMAPSRPKKQDVEVSSTTALILENRPMNLPSKDPEEAEKHRQQYEQMVECARKKEQREYKQRKKLLQNQLRQEDQLAKSSRIWNTEVLPNWDTMRNSKKARDLWWYGLPPSVRGKVWKLALGNELNVTAELYEICIGRAEERIKLMQDSESMSSYDPSAETPSNKEDSVKVIRLDVSRTFPQLCIFQKGGPYHDLLHSLLGAYATYRPDVGYVQGMSFIAGILLLNLEAADAFICFANLLNRPCQVTFFRMDENMMKAYYNTFEEFFKENLPVLYEYFLKQNMTPNLYLIDWIFLMYSKSLPLDVVCRVWDVIWRDGEEFIFRTALGILKTYEKTLLGMDFIHIAQFLTKLPEDISGDDLFRNIEPIKMNIDKKKFVNILATHKGVDS</sequence>
<dbReference type="FunFam" id="1.10.8.270:FF:000008">
    <property type="entry name" value="Putative TBC1 domain family member 14"/>
    <property type="match status" value="1"/>
</dbReference>
<evidence type="ECO:0000259" key="2">
    <source>
        <dbReference type="PROSITE" id="PS50086"/>
    </source>
</evidence>
<proteinExistence type="predicted"/>
<dbReference type="GO" id="GO:0031267">
    <property type="term" value="F:small GTPase binding"/>
    <property type="evidence" value="ECO:0007669"/>
    <property type="project" value="TreeGrafter"/>
</dbReference>
<dbReference type="GO" id="GO:0005773">
    <property type="term" value="C:vacuole"/>
    <property type="evidence" value="ECO:0007669"/>
    <property type="project" value="UniProtKB-ARBA"/>
</dbReference>
<dbReference type="InterPro" id="IPR000195">
    <property type="entry name" value="Rab-GAP-TBC_dom"/>
</dbReference>
<dbReference type="GO" id="GO:0016192">
    <property type="term" value="P:vesicle-mediated transport"/>
    <property type="evidence" value="ECO:0007669"/>
    <property type="project" value="UniProtKB-ARBA"/>
</dbReference>
<gene>
    <name evidence="3" type="ORF">SNE40_007874</name>
</gene>
<dbReference type="EMBL" id="JAZGQO010000006">
    <property type="protein sequence ID" value="KAK6185697.1"/>
    <property type="molecule type" value="Genomic_DNA"/>
</dbReference>
<dbReference type="InterPro" id="IPR035969">
    <property type="entry name" value="Rab-GAP_TBC_sf"/>
</dbReference>
<dbReference type="SUPFAM" id="SSF47923">
    <property type="entry name" value="Ypt/Rab-GAP domain of gyp1p"/>
    <property type="match status" value="2"/>
</dbReference>
<dbReference type="SMART" id="SM00164">
    <property type="entry name" value="TBC"/>
    <property type="match status" value="1"/>
</dbReference>
<accession>A0AAN8PUB8</accession>
<dbReference type="AlphaFoldDB" id="A0AAN8PUB8"/>